<accession>A0AAI8YDR4</accession>
<organism evidence="2 3">
    <name type="scientific">Anthostomella pinea</name>
    <dbReference type="NCBI Taxonomy" id="933095"/>
    <lineage>
        <taxon>Eukaryota</taxon>
        <taxon>Fungi</taxon>
        <taxon>Dikarya</taxon>
        <taxon>Ascomycota</taxon>
        <taxon>Pezizomycotina</taxon>
        <taxon>Sordariomycetes</taxon>
        <taxon>Xylariomycetidae</taxon>
        <taxon>Xylariales</taxon>
        <taxon>Xylariaceae</taxon>
        <taxon>Anthostomella</taxon>
    </lineage>
</organism>
<protein>
    <submittedName>
        <fullName evidence="2">Uu.00g037060.m01.CDS01</fullName>
    </submittedName>
</protein>
<feature type="transmembrane region" description="Helical" evidence="1">
    <location>
        <begin position="20"/>
        <end position="40"/>
    </location>
</feature>
<dbReference type="PANTHER" id="PTHR11360">
    <property type="entry name" value="MONOCARBOXYLATE TRANSPORTER"/>
    <property type="match status" value="1"/>
</dbReference>
<dbReference type="Gene3D" id="1.20.1250.20">
    <property type="entry name" value="MFS general substrate transporter like domains"/>
    <property type="match status" value="1"/>
</dbReference>
<comment type="caution">
    <text evidence="2">The sequence shown here is derived from an EMBL/GenBank/DDBJ whole genome shotgun (WGS) entry which is preliminary data.</text>
</comment>
<feature type="transmembrane region" description="Helical" evidence="1">
    <location>
        <begin position="75"/>
        <end position="93"/>
    </location>
</feature>
<keyword evidence="3" id="KW-1185">Reference proteome</keyword>
<name>A0AAI8YDR4_9PEZI</name>
<dbReference type="SUPFAM" id="SSF103473">
    <property type="entry name" value="MFS general substrate transporter"/>
    <property type="match status" value="1"/>
</dbReference>
<dbReference type="Proteomes" id="UP001295740">
    <property type="component" value="Unassembled WGS sequence"/>
</dbReference>
<gene>
    <name evidence="2" type="ORF">KHLLAP_LOCUS1321</name>
</gene>
<sequence length="177" mass="18392">MMIYINSFGRESLSLSELESINLVLISNAVAILARPIFGFLADRYVGAMNSWSVNSIGLGIPAFGWIGVKTRAGLYAYSVVMGFTNGAAQGVFPGASSSLVNDISKMGSWVGMAYALVGLGTLAGSPALGAIIDASGGKYLWGQVWAGVVVIVGALLILTTSWLVAVKGKRGLWAKA</sequence>
<proteinExistence type="predicted"/>
<dbReference type="PANTHER" id="PTHR11360:SF130">
    <property type="entry name" value="MAJOR FACILITATOR SUPERFAMILY (MFS) PROFILE DOMAIN-CONTAINING PROTEIN-RELATED"/>
    <property type="match status" value="1"/>
</dbReference>
<evidence type="ECO:0000256" key="1">
    <source>
        <dbReference type="SAM" id="Phobius"/>
    </source>
</evidence>
<dbReference type="EMBL" id="CAUWAG010000003">
    <property type="protein sequence ID" value="CAJ2500853.1"/>
    <property type="molecule type" value="Genomic_DNA"/>
</dbReference>
<keyword evidence="1" id="KW-0812">Transmembrane</keyword>
<dbReference type="InterPro" id="IPR050327">
    <property type="entry name" value="Proton-linked_MCT"/>
</dbReference>
<evidence type="ECO:0000313" key="3">
    <source>
        <dbReference type="Proteomes" id="UP001295740"/>
    </source>
</evidence>
<keyword evidence="1" id="KW-0472">Membrane</keyword>
<feature type="transmembrane region" description="Helical" evidence="1">
    <location>
        <begin position="145"/>
        <end position="167"/>
    </location>
</feature>
<dbReference type="InterPro" id="IPR036259">
    <property type="entry name" value="MFS_trans_sf"/>
</dbReference>
<feature type="transmembrane region" description="Helical" evidence="1">
    <location>
        <begin position="52"/>
        <end position="69"/>
    </location>
</feature>
<feature type="transmembrane region" description="Helical" evidence="1">
    <location>
        <begin position="114"/>
        <end position="133"/>
    </location>
</feature>
<reference evidence="2" key="1">
    <citation type="submission" date="2023-10" db="EMBL/GenBank/DDBJ databases">
        <authorList>
            <person name="Hackl T."/>
        </authorList>
    </citation>
    <scope>NUCLEOTIDE SEQUENCE</scope>
</reference>
<evidence type="ECO:0000313" key="2">
    <source>
        <dbReference type="EMBL" id="CAJ2500853.1"/>
    </source>
</evidence>
<dbReference type="AlphaFoldDB" id="A0AAI8YDR4"/>
<keyword evidence="1" id="KW-1133">Transmembrane helix</keyword>